<name>A0AAD9QQ30_ACRCE</name>
<reference evidence="2" key="1">
    <citation type="journal article" date="2023" name="G3 (Bethesda)">
        <title>Whole genome assembly and annotation of the endangered Caribbean coral Acropora cervicornis.</title>
        <authorList>
            <person name="Selwyn J.D."/>
            <person name="Vollmer S.V."/>
        </authorList>
    </citation>
    <scope>NUCLEOTIDE SEQUENCE</scope>
    <source>
        <strain evidence="2">K2</strain>
    </source>
</reference>
<comment type="caution">
    <text evidence="2">The sequence shown here is derived from an EMBL/GenBank/DDBJ whole genome shotgun (WGS) entry which is preliminary data.</text>
</comment>
<dbReference type="AlphaFoldDB" id="A0AAD9QQ30"/>
<sequence>MNLKLHCSDDVTIPLSPRTRISVVWLMCKVLRVLGVTVRIDKMKLDGQEIYLTDDHCLESAAEVMSALQMSKRLPNGREDYMKLLEELGFESNHDGGEQHTQFVFQGQCLILGDAKKSLMEKPFDPEEPATKGVEVSVVDRSWSDLDGYNGLIFGDFRQFKSSAFTQATVYGLGEKITFYVNSTFKIAKLPQLLFPLLWLSWMVSVICSLAFSTSVPLWFYLVSLAAFLSSLLLHKYLNNESRALLFTFYKLFNLSNHTCFITGVAMVHILISDCKGPSECLVELIFLMEKTASRQRHSVWEYHFFIFAVLAADISVDVVLLVVRYFYFEESREESQTLLPGQKKAKQHSVSRIIVSAIPLIGGITCATVVALSTEKSIFKYFPLLSGTFTILGIAHVSTFAYDFWVGGVAQRAVYVLLLLISFSSYDINLRWVAFSLIWFCNLYKNAEYHYCHCSCVFTEPCTGVTILFIEKVMLNFSKLISALEKKFSSLKFRPQKSHISGWNTQRTSRPAIDAQLQKNLWHLFIEELVINAKEKLMYFPIENSLGRDDGIENLKRQIMATAEEQKPVMGRSIPYSWIKIQDAIINLRQNTKAKFCVTKQMFPISVGNFTCANWSLDTLRYFHEKGLVIYVDQGMDSKLSNWILLKPDLLIDVAETLITPMTSLWQSGWRHDCARLCEKGMLANCLLEKILATYKEDKKALQLFLEEYDIICPLFHETDHGKEEEQVRHFVPSLLPISTDPNQVWLGEPDDKKFYVFFHGFLPEPLFCKLLSRAHKLSKVRFREGQTLLSRNDCRFWLQPDQPYRLSLLKDEDMIEVTFANCSDGAGSQFKNRFNLASVLYHPLDYGTQSTWSFFETAHGKGAVDGVGGAVKCAVWRAILQGRAVIGSAEEFARVVESECLKSFQNFKAKPIKRKMNEGMKPTDILGLVFTMVEGICKSLFPFVKFHCGPACPCIKCPGYQDCLPHPGEQSSRPKRRHVFNILPARLEQRTSNNSFYCVNKNFRDGLKEWEDFKGERL</sequence>
<feature type="transmembrane region" description="Helical" evidence="1">
    <location>
        <begin position="218"/>
        <end position="238"/>
    </location>
</feature>
<keyword evidence="1" id="KW-0812">Transmembrane</keyword>
<reference evidence="2" key="2">
    <citation type="journal article" date="2023" name="Science">
        <title>Genomic signatures of disease resistance in endangered staghorn corals.</title>
        <authorList>
            <person name="Vollmer S.V."/>
            <person name="Selwyn J.D."/>
            <person name="Despard B.A."/>
            <person name="Roesel C.L."/>
        </authorList>
    </citation>
    <scope>NUCLEOTIDE SEQUENCE</scope>
    <source>
        <strain evidence="2">K2</strain>
    </source>
</reference>
<feature type="transmembrane region" description="Helical" evidence="1">
    <location>
        <begin position="415"/>
        <end position="441"/>
    </location>
</feature>
<feature type="transmembrane region" description="Helical" evidence="1">
    <location>
        <begin position="379"/>
        <end position="403"/>
    </location>
</feature>
<accession>A0AAD9QQ30</accession>
<proteinExistence type="predicted"/>
<feature type="transmembrane region" description="Helical" evidence="1">
    <location>
        <begin position="193"/>
        <end position="212"/>
    </location>
</feature>
<keyword evidence="1" id="KW-0472">Membrane</keyword>
<dbReference type="Proteomes" id="UP001249851">
    <property type="component" value="Unassembled WGS sequence"/>
</dbReference>
<keyword evidence="3" id="KW-1185">Reference proteome</keyword>
<keyword evidence="1" id="KW-1133">Transmembrane helix</keyword>
<gene>
    <name evidence="2" type="ORF">P5673_011298</name>
</gene>
<protein>
    <submittedName>
        <fullName evidence="2">Uncharacterized protein</fullName>
    </submittedName>
</protein>
<dbReference type="PANTHER" id="PTHR46601:SF1">
    <property type="entry name" value="ADF-H DOMAIN-CONTAINING PROTEIN"/>
    <property type="match status" value="1"/>
</dbReference>
<dbReference type="PANTHER" id="PTHR46601">
    <property type="entry name" value="ULP_PROTEASE DOMAIN-CONTAINING PROTEIN"/>
    <property type="match status" value="1"/>
</dbReference>
<evidence type="ECO:0000256" key="1">
    <source>
        <dbReference type="SAM" id="Phobius"/>
    </source>
</evidence>
<organism evidence="2 3">
    <name type="scientific">Acropora cervicornis</name>
    <name type="common">Staghorn coral</name>
    <dbReference type="NCBI Taxonomy" id="6130"/>
    <lineage>
        <taxon>Eukaryota</taxon>
        <taxon>Metazoa</taxon>
        <taxon>Cnidaria</taxon>
        <taxon>Anthozoa</taxon>
        <taxon>Hexacorallia</taxon>
        <taxon>Scleractinia</taxon>
        <taxon>Astrocoeniina</taxon>
        <taxon>Acroporidae</taxon>
        <taxon>Acropora</taxon>
    </lineage>
</organism>
<dbReference type="EMBL" id="JARQWQ010000020">
    <property type="protein sequence ID" value="KAK2565331.1"/>
    <property type="molecule type" value="Genomic_DNA"/>
</dbReference>
<evidence type="ECO:0000313" key="3">
    <source>
        <dbReference type="Proteomes" id="UP001249851"/>
    </source>
</evidence>
<feature type="transmembrane region" description="Helical" evidence="1">
    <location>
        <begin position="350"/>
        <end position="373"/>
    </location>
</feature>
<evidence type="ECO:0000313" key="2">
    <source>
        <dbReference type="EMBL" id="KAK2565331.1"/>
    </source>
</evidence>
<feature type="transmembrane region" description="Helical" evidence="1">
    <location>
        <begin position="305"/>
        <end position="329"/>
    </location>
</feature>
<feature type="transmembrane region" description="Helical" evidence="1">
    <location>
        <begin position="250"/>
        <end position="272"/>
    </location>
</feature>